<comment type="caution">
    <text evidence="2">The sequence shown here is derived from an EMBL/GenBank/DDBJ whole genome shotgun (WGS) entry which is preliminary data.</text>
</comment>
<proteinExistence type="predicted"/>
<dbReference type="AlphaFoldDB" id="A0A2P4PC49"/>
<dbReference type="Proteomes" id="UP000018888">
    <property type="component" value="Unassembled WGS sequence"/>
</dbReference>
<evidence type="ECO:0000313" key="3">
    <source>
        <dbReference type="Proteomes" id="UP000018888"/>
    </source>
</evidence>
<name>A0A2P4PC49_RHIID</name>
<feature type="region of interest" description="Disordered" evidence="1">
    <location>
        <begin position="1"/>
        <end position="22"/>
    </location>
</feature>
<organism evidence="2 3">
    <name type="scientific">Rhizophagus irregularis (strain DAOM 181602 / DAOM 197198 / MUCL 43194)</name>
    <name type="common">Arbuscular mycorrhizal fungus</name>
    <name type="synonym">Glomus intraradices</name>
    <dbReference type="NCBI Taxonomy" id="747089"/>
    <lineage>
        <taxon>Eukaryota</taxon>
        <taxon>Fungi</taxon>
        <taxon>Fungi incertae sedis</taxon>
        <taxon>Mucoromycota</taxon>
        <taxon>Glomeromycotina</taxon>
        <taxon>Glomeromycetes</taxon>
        <taxon>Glomerales</taxon>
        <taxon>Glomeraceae</taxon>
        <taxon>Rhizophagus</taxon>
    </lineage>
</organism>
<accession>A0A2P4PC49</accession>
<dbReference type="EMBL" id="AUPC02000282">
    <property type="protein sequence ID" value="POG62950.1"/>
    <property type="molecule type" value="Genomic_DNA"/>
</dbReference>
<protein>
    <submittedName>
        <fullName evidence="2">Uncharacterized protein</fullName>
    </submittedName>
</protein>
<evidence type="ECO:0000256" key="1">
    <source>
        <dbReference type="SAM" id="MobiDB-lite"/>
    </source>
</evidence>
<gene>
    <name evidence="2" type="ORF">GLOIN_2v1784631</name>
</gene>
<reference evidence="2 3" key="1">
    <citation type="journal article" date="2013" name="Proc. Natl. Acad. Sci. U.S.A.">
        <title>Genome of an arbuscular mycorrhizal fungus provides insight into the oldest plant symbiosis.</title>
        <authorList>
            <person name="Tisserant E."/>
            <person name="Malbreil M."/>
            <person name="Kuo A."/>
            <person name="Kohler A."/>
            <person name="Symeonidi A."/>
            <person name="Balestrini R."/>
            <person name="Charron P."/>
            <person name="Duensing N."/>
            <person name="Frei Dit Frey N."/>
            <person name="Gianinazzi-Pearson V."/>
            <person name="Gilbert L.B."/>
            <person name="Handa Y."/>
            <person name="Herr J.R."/>
            <person name="Hijri M."/>
            <person name="Koul R."/>
            <person name="Kawaguchi M."/>
            <person name="Krajinski F."/>
            <person name="Lammers P.J."/>
            <person name="Masclaux F.G."/>
            <person name="Murat C."/>
            <person name="Morin E."/>
            <person name="Ndikumana S."/>
            <person name="Pagni M."/>
            <person name="Petitpierre D."/>
            <person name="Requena N."/>
            <person name="Rosikiewicz P."/>
            <person name="Riley R."/>
            <person name="Saito K."/>
            <person name="San Clemente H."/>
            <person name="Shapiro H."/>
            <person name="van Tuinen D."/>
            <person name="Becard G."/>
            <person name="Bonfante P."/>
            <person name="Paszkowski U."/>
            <person name="Shachar-Hill Y.Y."/>
            <person name="Tuskan G.A."/>
            <person name="Young P.W."/>
            <person name="Sanders I.R."/>
            <person name="Henrissat B."/>
            <person name="Rensing S.A."/>
            <person name="Grigoriev I.V."/>
            <person name="Corradi N."/>
            <person name="Roux C."/>
            <person name="Martin F."/>
        </authorList>
    </citation>
    <scope>NUCLEOTIDE SEQUENCE [LARGE SCALE GENOMIC DNA]</scope>
    <source>
        <strain evidence="2 3">DAOM 197198</strain>
    </source>
</reference>
<keyword evidence="3" id="KW-1185">Reference proteome</keyword>
<sequence length="154" mass="17264">MEKKKELESSVTSHGHCGHGGSIYGPDNNNFIQGNGKSTASNTVVQSENLLAKRTRDENTEQKIVEIFQNLLSKINNSAPFSDGTRLKEHIITPTHIENSQKITQEIESKRMHTTFLTSFFNDNYNTPTMNTGIIDLTGNQPTKILLTNQIKYP</sequence>
<reference evidence="2 3" key="2">
    <citation type="journal article" date="2018" name="New Phytol.">
        <title>High intraspecific genome diversity in the model arbuscular mycorrhizal symbiont Rhizophagus irregularis.</title>
        <authorList>
            <person name="Chen E.C.H."/>
            <person name="Morin E."/>
            <person name="Beaudet D."/>
            <person name="Noel J."/>
            <person name="Yildirir G."/>
            <person name="Ndikumana S."/>
            <person name="Charron P."/>
            <person name="St-Onge C."/>
            <person name="Giorgi J."/>
            <person name="Kruger M."/>
            <person name="Marton T."/>
            <person name="Ropars J."/>
            <person name="Grigoriev I.V."/>
            <person name="Hainaut M."/>
            <person name="Henrissat B."/>
            <person name="Roux C."/>
            <person name="Martin F."/>
            <person name="Corradi N."/>
        </authorList>
    </citation>
    <scope>NUCLEOTIDE SEQUENCE [LARGE SCALE GENOMIC DNA]</scope>
    <source>
        <strain evidence="2 3">DAOM 197198</strain>
    </source>
</reference>
<evidence type="ECO:0000313" key="2">
    <source>
        <dbReference type="EMBL" id="POG62950.1"/>
    </source>
</evidence>